<evidence type="ECO:0000313" key="3">
    <source>
        <dbReference type="Proteomes" id="UP000422569"/>
    </source>
</evidence>
<keyword evidence="2" id="KW-0614">Plasmid</keyword>
<keyword evidence="1" id="KW-0812">Transmembrane</keyword>
<protein>
    <recommendedName>
        <fullName evidence="4">DUF4189 domain-containing protein</fullName>
    </recommendedName>
</protein>
<geneLocation type="plasmid" evidence="2">
    <name>unnamed2</name>
</geneLocation>
<dbReference type="Proteomes" id="UP000422569">
    <property type="component" value="Plasmid unnamed2"/>
</dbReference>
<reference evidence="2 3" key="1">
    <citation type="submission" date="2019-09" db="EMBL/GenBank/DDBJ databases">
        <title>Isolation and complete genome sequencing of Methylocystis species.</title>
        <authorList>
            <person name="Rumah B.L."/>
            <person name="Stead C.E."/>
            <person name="Stevens B.C."/>
            <person name="Minton N.P."/>
            <person name="Grosse-Honebrink A."/>
            <person name="Zhang Y."/>
        </authorList>
    </citation>
    <scope>NUCLEOTIDE SEQUENCE [LARGE SCALE GENOMIC DNA]</scope>
    <source>
        <strain evidence="2 3">BRCS2</strain>
        <plasmid evidence="2 3">unnamed2</plasmid>
    </source>
</reference>
<keyword evidence="1" id="KW-1133">Transmembrane helix</keyword>
<sequence length="216" mass="23538">MHFLETNEVYNAFIVQRARIGALRHPIFSMIVLLFGAVANTPTTALSALDSPEAARRNYICASSRQVGFGCPVLRTLHSNSDSVLHDGDKGHALGAANAARAYRDGLLAVCETADDCARIGASNNDAVDKRPDGQELNADFVQLLKNWQNCFTRQITVETVAMIVSACDRAAAFPDLGSRERQRLASRRTKLLDFIGQSQELKSTGSGELRSEGKR</sequence>
<dbReference type="AlphaFoldDB" id="A0A6B8M555"/>
<keyword evidence="3" id="KW-1185">Reference proteome</keyword>
<name>A0A6B8M555_9HYPH</name>
<evidence type="ECO:0000313" key="2">
    <source>
        <dbReference type="EMBL" id="QGN00128.1"/>
    </source>
</evidence>
<keyword evidence="1" id="KW-0472">Membrane</keyword>
<evidence type="ECO:0000256" key="1">
    <source>
        <dbReference type="SAM" id="Phobius"/>
    </source>
</evidence>
<gene>
    <name evidence="2" type="ORF">F7D14_21390</name>
</gene>
<accession>A0A6B8M555</accession>
<evidence type="ECO:0008006" key="4">
    <source>
        <dbReference type="Google" id="ProtNLM"/>
    </source>
</evidence>
<dbReference type="EMBL" id="CP044333">
    <property type="protein sequence ID" value="QGN00128.1"/>
    <property type="molecule type" value="Genomic_DNA"/>
</dbReference>
<organism evidence="2 3">
    <name type="scientific">Methylocystis parvus</name>
    <dbReference type="NCBI Taxonomy" id="134"/>
    <lineage>
        <taxon>Bacteria</taxon>
        <taxon>Pseudomonadati</taxon>
        <taxon>Pseudomonadota</taxon>
        <taxon>Alphaproteobacteria</taxon>
        <taxon>Hyphomicrobiales</taxon>
        <taxon>Methylocystaceae</taxon>
        <taxon>Methylocystis</taxon>
    </lineage>
</organism>
<feature type="transmembrane region" description="Helical" evidence="1">
    <location>
        <begin position="27"/>
        <end position="49"/>
    </location>
</feature>
<dbReference type="GeneID" id="42571023"/>
<dbReference type="RefSeq" id="WP_154420474.1">
    <property type="nucleotide sequence ID" value="NZ_CP044333.1"/>
</dbReference>
<proteinExistence type="predicted"/>
<dbReference type="KEGG" id="mpar:F7D14_21390"/>